<evidence type="ECO:0000313" key="1">
    <source>
        <dbReference type="EMBL" id="SUA31705.1"/>
    </source>
</evidence>
<name>A0A378WCZ1_MYCFO</name>
<sequence>MITVTTSLDRITARCGDRIVAEHERVWGSAGLVCDPAHVAAAAVLREQFRSRPAAGAHLQVDVEVADLSAYDAVFGTGEVA</sequence>
<evidence type="ECO:0000313" key="2">
    <source>
        <dbReference type="Proteomes" id="UP000255389"/>
    </source>
</evidence>
<protein>
    <submittedName>
        <fullName evidence="1">Integrase catalytic subunit</fullName>
    </submittedName>
</protein>
<reference evidence="1 2" key="1">
    <citation type="submission" date="2018-06" db="EMBL/GenBank/DDBJ databases">
        <authorList>
            <consortium name="Pathogen Informatics"/>
            <person name="Doyle S."/>
        </authorList>
    </citation>
    <scope>NUCLEOTIDE SEQUENCE [LARGE SCALE GENOMIC DNA]</scope>
    <source>
        <strain evidence="1 2">NCTC1542</strain>
    </source>
</reference>
<gene>
    <name evidence="1" type="ORF">NCTC1542_07060</name>
</gene>
<proteinExistence type="predicted"/>
<dbReference type="EMBL" id="UGQY01000006">
    <property type="protein sequence ID" value="SUA31705.1"/>
    <property type="molecule type" value="Genomic_DNA"/>
</dbReference>
<dbReference type="Proteomes" id="UP000255389">
    <property type="component" value="Unassembled WGS sequence"/>
</dbReference>
<organism evidence="1 2">
    <name type="scientific">Mycolicibacterium fortuitum</name>
    <name type="common">Mycobacterium fortuitum</name>
    <dbReference type="NCBI Taxonomy" id="1766"/>
    <lineage>
        <taxon>Bacteria</taxon>
        <taxon>Bacillati</taxon>
        <taxon>Actinomycetota</taxon>
        <taxon>Actinomycetes</taxon>
        <taxon>Mycobacteriales</taxon>
        <taxon>Mycobacteriaceae</taxon>
        <taxon>Mycolicibacterium</taxon>
    </lineage>
</organism>
<dbReference type="AlphaFoldDB" id="A0A378WCZ1"/>
<accession>A0A378WCZ1</accession>